<feature type="compositionally biased region" description="Basic and acidic residues" evidence="1">
    <location>
        <begin position="159"/>
        <end position="177"/>
    </location>
</feature>
<comment type="caution">
    <text evidence="2">The sequence shown here is derived from an EMBL/GenBank/DDBJ whole genome shotgun (WGS) entry which is preliminary data.</text>
</comment>
<feature type="region of interest" description="Disordered" evidence="1">
    <location>
        <begin position="278"/>
        <end position="301"/>
    </location>
</feature>
<accession>A0AAD7FI19</accession>
<feature type="region of interest" description="Disordered" evidence="1">
    <location>
        <begin position="316"/>
        <end position="387"/>
    </location>
</feature>
<feature type="region of interest" description="Disordered" evidence="1">
    <location>
        <begin position="138"/>
        <end position="177"/>
    </location>
</feature>
<evidence type="ECO:0000313" key="2">
    <source>
        <dbReference type="EMBL" id="KAJ7624953.1"/>
    </source>
</evidence>
<evidence type="ECO:0000256" key="1">
    <source>
        <dbReference type="SAM" id="MobiDB-lite"/>
    </source>
</evidence>
<feature type="compositionally biased region" description="Basic and acidic residues" evidence="1">
    <location>
        <begin position="357"/>
        <end position="369"/>
    </location>
</feature>
<name>A0AAD7FI19_MYCRO</name>
<dbReference type="Proteomes" id="UP001221757">
    <property type="component" value="Unassembled WGS sequence"/>
</dbReference>
<reference evidence="2" key="1">
    <citation type="submission" date="2023-03" db="EMBL/GenBank/DDBJ databases">
        <title>Massive genome expansion in bonnet fungi (Mycena s.s.) driven by repeated elements and novel gene families across ecological guilds.</title>
        <authorList>
            <consortium name="Lawrence Berkeley National Laboratory"/>
            <person name="Harder C.B."/>
            <person name="Miyauchi S."/>
            <person name="Viragh M."/>
            <person name="Kuo A."/>
            <person name="Thoen E."/>
            <person name="Andreopoulos B."/>
            <person name="Lu D."/>
            <person name="Skrede I."/>
            <person name="Drula E."/>
            <person name="Henrissat B."/>
            <person name="Morin E."/>
            <person name="Kohler A."/>
            <person name="Barry K."/>
            <person name="LaButti K."/>
            <person name="Morin E."/>
            <person name="Salamov A."/>
            <person name="Lipzen A."/>
            <person name="Mereny Z."/>
            <person name="Hegedus B."/>
            <person name="Baldrian P."/>
            <person name="Stursova M."/>
            <person name="Weitz H."/>
            <person name="Taylor A."/>
            <person name="Grigoriev I.V."/>
            <person name="Nagy L.G."/>
            <person name="Martin F."/>
            <person name="Kauserud H."/>
        </authorList>
    </citation>
    <scope>NUCLEOTIDE SEQUENCE</scope>
    <source>
        <strain evidence="2">CBHHK067</strain>
    </source>
</reference>
<gene>
    <name evidence="2" type="ORF">B0H17DRAFT_1151279</name>
</gene>
<keyword evidence="3" id="KW-1185">Reference proteome</keyword>
<feature type="compositionally biased region" description="Basic and acidic residues" evidence="1">
    <location>
        <begin position="280"/>
        <end position="294"/>
    </location>
</feature>
<sequence>MAGRRLQNELAPGAVRPPAVQYYCYPRTKRTPIPPSGFFSTQGGSGYPPSVGYRDIPSILKRGQRRRRPHPRAPKIHGDRRVRTDGFFASIDVGRCGYGRAASLLASRMLHGRDRVRRQLQAIVSSVEDNSVYHRRALRARRGKEKRRDATSSAAGSSREGEEAGRNARGTEEALRDARTAATLRACGAPACAFTPAPSDAARLAGHPRLIRTRLAPLLPYVAFERKKRERERETHPLPSTMAMVFSALDDRVANAGTWKEWVSGCVGRRMKEARRKHRREWEEAGDRGERVGYAEESPGNGWAPVHSVMPVWGEKGCKVPKSGQEKARHAPAPSEFQGQAHPSERDIRRRPAGRNESGREAVEGRTERIGIALEEQGSGGTASRRPQYRVSHWCGAEEGLHHQIRKNQVLPRSSDEHIMRLTDYTVREPQSSESMVAVRFFHIRVGGGVAQWAAD</sequence>
<dbReference type="EMBL" id="JARKIE010000611">
    <property type="protein sequence ID" value="KAJ7624953.1"/>
    <property type="molecule type" value="Genomic_DNA"/>
</dbReference>
<proteinExistence type="predicted"/>
<evidence type="ECO:0000313" key="3">
    <source>
        <dbReference type="Proteomes" id="UP001221757"/>
    </source>
</evidence>
<dbReference type="AlphaFoldDB" id="A0AAD7FI19"/>
<protein>
    <submittedName>
        <fullName evidence="2">Uncharacterized protein</fullName>
    </submittedName>
</protein>
<organism evidence="2 3">
    <name type="scientific">Mycena rosella</name>
    <name type="common">Pink bonnet</name>
    <name type="synonym">Agaricus rosellus</name>
    <dbReference type="NCBI Taxonomy" id="1033263"/>
    <lineage>
        <taxon>Eukaryota</taxon>
        <taxon>Fungi</taxon>
        <taxon>Dikarya</taxon>
        <taxon>Basidiomycota</taxon>
        <taxon>Agaricomycotina</taxon>
        <taxon>Agaricomycetes</taxon>
        <taxon>Agaricomycetidae</taxon>
        <taxon>Agaricales</taxon>
        <taxon>Marasmiineae</taxon>
        <taxon>Mycenaceae</taxon>
        <taxon>Mycena</taxon>
    </lineage>
</organism>